<feature type="compositionally biased region" description="Low complexity" evidence="1">
    <location>
        <begin position="347"/>
        <end position="356"/>
    </location>
</feature>
<reference evidence="3" key="1">
    <citation type="submission" date="2025-08" db="UniProtKB">
        <authorList>
            <consortium name="Ensembl"/>
        </authorList>
    </citation>
    <scope>IDENTIFICATION</scope>
</reference>
<proteinExistence type="predicted"/>
<dbReference type="InterPro" id="IPR034085">
    <property type="entry name" value="TOG"/>
</dbReference>
<dbReference type="AlphaFoldDB" id="A0A8C4NND0"/>
<organism evidence="3 4">
    <name type="scientific">Eptatretus burgeri</name>
    <name type="common">Inshore hagfish</name>
    <dbReference type="NCBI Taxonomy" id="7764"/>
    <lineage>
        <taxon>Eukaryota</taxon>
        <taxon>Metazoa</taxon>
        <taxon>Chordata</taxon>
        <taxon>Craniata</taxon>
        <taxon>Vertebrata</taxon>
        <taxon>Cyclostomata</taxon>
        <taxon>Myxini</taxon>
        <taxon>Myxiniformes</taxon>
        <taxon>Myxinidae</taxon>
        <taxon>Eptatretinae</taxon>
        <taxon>Eptatretus</taxon>
    </lineage>
</organism>
<dbReference type="PANTHER" id="PTHR21567:SF87">
    <property type="entry name" value="CRESCERIN-LIKE PROTEIN CHE-12"/>
    <property type="match status" value="1"/>
</dbReference>
<evidence type="ECO:0000313" key="4">
    <source>
        <dbReference type="Proteomes" id="UP000694388"/>
    </source>
</evidence>
<feature type="region of interest" description="Disordered" evidence="1">
    <location>
        <begin position="344"/>
        <end position="366"/>
    </location>
</feature>
<dbReference type="SUPFAM" id="SSF48371">
    <property type="entry name" value="ARM repeat"/>
    <property type="match status" value="1"/>
</dbReference>
<feature type="domain" description="TOG" evidence="2">
    <location>
        <begin position="64"/>
        <end position="294"/>
    </location>
</feature>
<accession>A0A8C4NND0</accession>
<dbReference type="InterPro" id="IPR011989">
    <property type="entry name" value="ARM-like"/>
</dbReference>
<protein>
    <recommendedName>
        <fullName evidence="2">TOG domain-containing protein</fullName>
    </recommendedName>
</protein>
<dbReference type="PANTHER" id="PTHR21567">
    <property type="entry name" value="CLASP"/>
    <property type="match status" value="1"/>
</dbReference>
<keyword evidence="4" id="KW-1185">Reference proteome</keyword>
<evidence type="ECO:0000256" key="1">
    <source>
        <dbReference type="SAM" id="MobiDB-lite"/>
    </source>
</evidence>
<dbReference type="OMA" id="DELCHAT"/>
<dbReference type="Pfam" id="PF12348">
    <property type="entry name" value="CLASP_N"/>
    <property type="match status" value="1"/>
</dbReference>
<dbReference type="InterPro" id="IPR024395">
    <property type="entry name" value="CLASP_N_dom"/>
</dbReference>
<dbReference type="Ensembl" id="ENSEBUT00000006759.1">
    <property type="protein sequence ID" value="ENSEBUP00000006305.1"/>
    <property type="gene ID" value="ENSEBUG00000004184.1"/>
</dbReference>
<reference evidence="3" key="2">
    <citation type="submission" date="2025-09" db="UniProtKB">
        <authorList>
            <consortium name="Ensembl"/>
        </authorList>
    </citation>
    <scope>IDENTIFICATION</scope>
</reference>
<dbReference type="Proteomes" id="UP000694388">
    <property type="component" value="Unplaced"/>
</dbReference>
<feature type="domain" description="TOG" evidence="2">
    <location>
        <begin position="702"/>
        <end position="942"/>
    </location>
</feature>
<dbReference type="GO" id="GO:0000226">
    <property type="term" value="P:microtubule cytoskeleton organization"/>
    <property type="evidence" value="ECO:0007669"/>
    <property type="project" value="TreeGrafter"/>
</dbReference>
<dbReference type="Gene3D" id="1.25.10.10">
    <property type="entry name" value="Leucine-rich Repeat Variant"/>
    <property type="match status" value="3"/>
</dbReference>
<evidence type="ECO:0000259" key="2">
    <source>
        <dbReference type="SMART" id="SM01349"/>
    </source>
</evidence>
<evidence type="ECO:0000313" key="3">
    <source>
        <dbReference type="Ensembl" id="ENSEBUP00000006305.1"/>
    </source>
</evidence>
<dbReference type="GeneTree" id="ENSGT00940000167261"/>
<dbReference type="GO" id="GO:0005929">
    <property type="term" value="C:cilium"/>
    <property type="evidence" value="ECO:0007669"/>
    <property type="project" value="TreeGrafter"/>
</dbReference>
<sequence length="1211" mass="133363">MEDQGDGAPVAPRKLDLLRGNALAGGEHEPTVRRPLQECANKLSEELARLGVESMDPEWRSEEQAAERSPIGMHIVPADVVELFGDKQDYRGRARGMERLKASIVAASSHELLQETLEEFIAFLGTLLDDDHFKVSHGALELLGILVAKLGSDSETYLQPIVAALSKVLGDSLWVTKRQSMKTFISLMTWISPTAVMNLLLNNLNEKTYQVRKEVLNIVIAALLTFPSRDFDLVLLCDVIAPFLGDPKRKVRHAALETFAVLASSMDANALKVLHGVVEKVQQDADGVSAAVQARLARRRLPKVSSTGLVEYATCLTSSSSSAAENRSAQSWCGPDADWVALVGGPSSARSSRSESGMGVSAGDGLNYPDGMDRLSSKRVVSAGHLNCHFPWEEHHNGSPSTELMSPASKSSSTTQLSWVSRSSSDRSLFSGRDGNWQTVEEEVIPLTPAMGECITPVVCHRGEGGDLPSVRQKSARAHSTMSTEYFVRPVFTSAMGLRADTEDTPPCKESTTLKKIPIYSQHRSSKESSKGKELILPMSPEHLPGKTLAKCFVRGNEPQGSEEFKNGSNSNVSTKVDVCALKGKSIDIDPSTVRSSALSVQRTRNVCHAITTTTTASVTTTHNASRKSDSPLKVLALYGDGFHDDSTSKSKCVDAEIITIPRKIATKKTPRTPARTFTCKDEHSSIHTLNKSVSPHSSEFEYSSRDVKPLPSPEYALAQMKETIPEDDWEKKIQNLVILRCLLLFHHELLLPCLPDIISFAVLEVNNLRSTVSRMAIVCLGEAFQSLKKNMDSELDVTVNVLLHKSGESSHFIREEVNRSLELMIANITATRALGALAKCGVQHRNPAVRRCTAQHMSALVFRLGPDRLLTGIKDVTDRVLSAASVFTRDSLAETRYYGKQMIDVMMRHQEFNKIVEKCVPSREAGYILETVNTLKCKGLGKFPSESSSQPFLLYTKNSDTTSGSRETRLTLRQQMGHPVSSRVLRENAEQLKTLTDLLESKDFRERIEGIKRIVDCCSGQPVFVSANLMKIFDAFMPRFQDSNSKVTLAALESMQKIIPQMKETLHQLIHPIVSAVINNNVNSKNSTIYIATISVLDSLILHLDNTLLVQPFCNKVLHGSEKAKEILTDRLADIVKPVYSRNPQTIEKHVHPVLWKLQHVMTGYSGIPRGSKNLRTAAIKLARSLEDATGGDTGITHPFCHTHNPKHTQ</sequence>
<dbReference type="GO" id="GO:0008017">
    <property type="term" value="F:microtubule binding"/>
    <property type="evidence" value="ECO:0007669"/>
    <property type="project" value="TreeGrafter"/>
</dbReference>
<dbReference type="SMART" id="SM01349">
    <property type="entry name" value="TOG"/>
    <property type="match status" value="2"/>
</dbReference>
<dbReference type="GO" id="GO:0005881">
    <property type="term" value="C:cytoplasmic microtubule"/>
    <property type="evidence" value="ECO:0007669"/>
    <property type="project" value="TreeGrafter"/>
</dbReference>
<dbReference type="InterPro" id="IPR016024">
    <property type="entry name" value="ARM-type_fold"/>
</dbReference>
<name>A0A8C4NND0_EPTBU</name>